<dbReference type="Pfam" id="PF01057">
    <property type="entry name" value="Parvo_NS1"/>
    <property type="match status" value="1"/>
</dbReference>
<evidence type="ECO:0000256" key="5">
    <source>
        <dbReference type="ARBA" id="ARBA00022840"/>
    </source>
</evidence>
<dbReference type="GO" id="GO:0019079">
    <property type="term" value="P:viral genome replication"/>
    <property type="evidence" value="ECO:0007669"/>
    <property type="project" value="InterPro"/>
</dbReference>
<dbReference type="GO" id="GO:0006260">
    <property type="term" value="P:DNA replication"/>
    <property type="evidence" value="ECO:0007669"/>
    <property type="project" value="UniProtKB-KW"/>
</dbReference>
<accession>A0A7D3UKA0</accession>
<comment type="subcellular location">
    <subcellularLocation>
        <location evidence="1">Host nucleus</location>
    </subcellularLocation>
</comment>
<evidence type="ECO:0000256" key="1">
    <source>
        <dbReference type="ARBA" id="ARBA00004147"/>
    </source>
</evidence>
<dbReference type="Gene3D" id="3.40.50.300">
    <property type="entry name" value="P-loop containing nucleotide triphosphate hydrolases"/>
    <property type="match status" value="1"/>
</dbReference>
<dbReference type="InterPro" id="IPR027417">
    <property type="entry name" value="P-loop_NTPase"/>
</dbReference>
<keyword evidence="5" id="KW-0067">ATP-binding</keyword>
<evidence type="ECO:0000256" key="6">
    <source>
        <dbReference type="SAM" id="MobiDB-lite"/>
    </source>
</evidence>
<evidence type="ECO:0000256" key="2">
    <source>
        <dbReference type="ARBA" id="ARBA00022562"/>
    </source>
</evidence>
<protein>
    <submittedName>
        <fullName evidence="8">Nonstructural protein</fullName>
    </submittedName>
</protein>
<keyword evidence="3" id="KW-0235">DNA replication</keyword>
<feature type="region of interest" description="Disordered" evidence="6">
    <location>
        <begin position="451"/>
        <end position="493"/>
    </location>
</feature>
<dbReference type="GO" id="GO:0042025">
    <property type="term" value="C:host cell nucleus"/>
    <property type="evidence" value="ECO:0007669"/>
    <property type="project" value="UniProtKB-SubCell"/>
</dbReference>
<feature type="compositionally biased region" description="Basic and acidic residues" evidence="6">
    <location>
        <begin position="535"/>
        <end position="550"/>
    </location>
</feature>
<proteinExistence type="predicted"/>
<keyword evidence="2" id="KW-1048">Host nucleus</keyword>
<dbReference type="EMBL" id="MT138321">
    <property type="protein sequence ID" value="QKE54981.1"/>
    <property type="molecule type" value="Genomic_DNA"/>
</dbReference>
<evidence type="ECO:0000259" key="7">
    <source>
        <dbReference type="Pfam" id="PF01057"/>
    </source>
</evidence>
<sequence>MEGTSDGFGIFLWVGSAGTGRDIPYHKASTLLLEKEYVARTEPEIEHDLALQDMKQYLCAILQCCDNSGQPLKGPLLYSLFLNELTEVYDWVATGEYNPQGIFHVHVLLRTGQRSDSVRRAMTTAFKNLMLTETFSKRIGKQGTVDCLKIARCHKPSSMFKYLMKGPLWLLSNSEKHLQLCYDIDEWNLAERFKQPEQKDSPDMNQMVKDIVDIIVAGNCKTFEDIIKKDPDTMGKYLHRPGLGNIVNNCIAYVKSTGGAWDIKLFNKYEPDPLTIHKCLLHQGIIPSHFDKAFWTWITKADTKRNCLVIQGPSNTGKSAFIQGLLECVPWGEIVNAPVFAWEGLLDAVIGVWQEPLLGPEQAEKFKQVAEGMNTSIPIKFKKPQMLKRTPLIITTNHDLWRWCAAEENMIRNRIFHFWFKYECLNQYYTPRTIEYGCECAYCTASRGCSSPTGESVPCNVQRTNEPLPSGEQSTRTSTSPDVGTGPLLDPGEGTSRSYLSTYGCSSSSATLGTTDRGKSPSKSSSTIDKYLGFRRPDRSSDTNIGKDHTITGPRDVLEPDGSTGNDGNASSGDRCGETGELIGRGNGSTTRHSSPQHHSVPQLGLDHGKKAKQKSIRVPAKKRRVDREMGARVGAIKLDMHVPLKEDWQQYLSFLLQKHG</sequence>
<evidence type="ECO:0000256" key="3">
    <source>
        <dbReference type="ARBA" id="ARBA00022705"/>
    </source>
</evidence>
<organism evidence="8">
    <name type="scientific">Parvoviridae sp</name>
    <dbReference type="NCBI Taxonomy" id="1940570"/>
    <lineage>
        <taxon>Viruses</taxon>
        <taxon>Monodnaviria</taxon>
        <taxon>Shotokuvirae</taxon>
        <taxon>Cossaviricota</taxon>
        <taxon>Quintoviricetes</taxon>
        <taxon>Piccovirales</taxon>
        <taxon>Parvoviridae</taxon>
    </lineage>
</organism>
<dbReference type="SUPFAM" id="SSF52540">
    <property type="entry name" value="P-loop containing nucleoside triphosphate hydrolases"/>
    <property type="match status" value="1"/>
</dbReference>
<reference evidence="8" key="1">
    <citation type="submission" date="2020-01" db="EMBL/GenBank/DDBJ databases">
        <title>Viral genomes from wild and zoo birds in China.</title>
        <authorList>
            <person name="Dai Z."/>
            <person name="Shan L.T."/>
            <person name="Yang X.S."/>
        </authorList>
    </citation>
    <scope>NUCLEOTIDE SEQUENCE</scope>
    <source>
        <strain evidence="8">Zftegr01par1</strain>
    </source>
</reference>
<evidence type="ECO:0000256" key="4">
    <source>
        <dbReference type="ARBA" id="ARBA00022741"/>
    </source>
</evidence>
<dbReference type="InterPro" id="IPR001257">
    <property type="entry name" value="Parvovirus_NS1_helicase"/>
</dbReference>
<feature type="compositionally biased region" description="Basic residues" evidence="6">
    <location>
        <begin position="610"/>
        <end position="625"/>
    </location>
</feature>
<dbReference type="GO" id="GO:0005524">
    <property type="term" value="F:ATP binding"/>
    <property type="evidence" value="ECO:0007669"/>
    <property type="project" value="UniProtKB-KW"/>
</dbReference>
<feature type="compositionally biased region" description="Polar residues" evidence="6">
    <location>
        <begin position="451"/>
        <end position="482"/>
    </location>
</feature>
<feature type="region of interest" description="Disordered" evidence="6">
    <location>
        <begin position="506"/>
        <end position="625"/>
    </location>
</feature>
<feature type="domain" description="Parvovirus non-structural protein 1 helicase" evidence="7">
    <location>
        <begin position="208"/>
        <end position="402"/>
    </location>
</feature>
<evidence type="ECO:0000313" key="8">
    <source>
        <dbReference type="EMBL" id="QKE54981.1"/>
    </source>
</evidence>
<keyword evidence="4" id="KW-0547">Nucleotide-binding</keyword>
<feature type="compositionally biased region" description="Polar residues" evidence="6">
    <location>
        <begin position="563"/>
        <end position="572"/>
    </location>
</feature>
<feature type="compositionally biased region" description="Polar residues" evidence="6">
    <location>
        <begin position="588"/>
        <end position="600"/>
    </location>
</feature>
<name>A0A7D3UKA0_9VIRU</name>